<sequence length="313" mass="35206">MPFVPSSHFLIVTGKGGVGKTTITAAYAYALSAQGKRVLVVMCRTKERLSSMFDSSTIGPDIKRIAPNIWAVNINPEQALEEYGQKILRARLFYKWILNNRHIQKLIKVTPGVQDWSMLGKAWWHTTELHPTGKFKYDVVILDAPPIGHSLEMLHVPKIILDVAPHTILTRDAEKAIALFKNPQRCSIVLVALAEEMPVAESIEFAQKLSSELGIGIKKLIVNAVLPQLFSDEERRALDCFSTEAFSPNQQTILSSLKDRMLREQSQQCLIRSLEKHLLLKARVLPFLFEDTVTFKGTQYLASKLETQGTLLD</sequence>
<dbReference type="AlphaFoldDB" id="A0A1L6MZ33"/>
<dbReference type="EMBL" id="CP016908">
    <property type="protein sequence ID" value="APS00803.1"/>
    <property type="molecule type" value="Genomic_DNA"/>
</dbReference>
<feature type="domain" description="ArsA/GET3 Anion-transporting ATPase-like" evidence="4">
    <location>
        <begin position="172"/>
        <end position="259"/>
    </location>
</feature>
<comment type="similarity">
    <text evidence="1">Belongs to the arsA ATPase family.</text>
</comment>
<reference evidence="5 6" key="1">
    <citation type="submission" date="2016-08" db="EMBL/GenBank/DDBJ databases">
        <title>Identification and validation of antigenic proteins from Pajaroellobacter abortibovis using de-novo genome sequence assembly and reverse vaccinology.</title>
        <authorList>
            <person name="Welly B.T."/>
            <person name="Miller M.R."/>
            <person name="Stott J.L."/>
            <person name="Blanchard M.T."/>
            <person name="Islas-Trejo A.D."/>
            <person name="O'Rourke S.M."/>
            <person name="Young A.E."/>
            <person name="Medrano J.F."/>
            <person name="Van Eenennaam A.L."/>
        </authorList>
    </citation>
    <scope>NUCLEOTIDE SEQUENCE [LARGE SCALE GENOMIC DNA]</scope>
    <source>
        <strain evidence="5 6">BTF92-0548A/99-0131</strain>
    </source>
</reference>
<proteinExistence type="inferred from homology"/>
<accession>A0A1L6MZ33</accession>
<dbReference type="STRING" id="1882918.BCY86_09015"/>
<dbReference type="PANTHER" id="PTHR10803:SF3">
    <property type="entry name" value="ATPASE GET3"/>
    <property type="match status" value="1"/>
</dbReference>
<dbReference type="InterPro" id="IPR025723">
    <property type="entry name" value="ArsA/GET3_ATPase-like"/>
</dbReference>
<evidence type="ECO:0000313" key="6">
    <source>
        <dbReference type="Proteomes" id="UP000185544"/>
    </source>
</evidence>
<dbReference type="GO" id="GO:0016887">
    <property type="term" value="F:ATP hydrolysis activity"/>
    <property type="evidence" value="ECO:0007669"/>
    <property type="project" value="InterPro"/>
</dbReference>
<dbReference type="EC" id="7.3.2.7" evidence="3"/>
<organism evidence="5 6">
    <name type="scientific">Pajaroellobacter abortibovis</name>
    <dbReference type="NCBI Taxonomy" id="1882918"/>
    <lineage>
        <taxon>Bacteria</taxon>
        <taxon>Pseudomonadati</taxon>
        <taxon>Myxococcota</taxon>
        <taxon>Polyangia</taxon>
        <taxon>Polyangiales</taxon>
        <taxon>Polyangiaceae</taxon>
    </lineage>
</organism>
<dbReference type="KEGG" id="pabo:BCY86_09015"/>
<comment type="catalytic activity">
    <reaction evidence="2">
        <text>arsenite(in) + ATP + H2O = arsenite(out) + ADP + phosphate + H(+)</text>
        <dbReference type="Rhea" id="RHEA:11348"/>
        <dbReference type="ChEBI" id="CHEBI:15377"/>
        <dbReference type="ChEBI" id="CHEBI:15378"/>
        <dbReference type="ChEBI" id="CHEBI:29242"/>
        <dbReference type="ChEBI" id="CHEBI:30616"/>
        <dbReference type="ChEBI" id="CHEBI:43474"/>
        <dbReference type="ChEBI" id="CHEBI:456216"/>
        <dbReference type="EC" id="7.3.2.7"/>
    </reaction>
</comment>
<evidence type="ECO:0000313" key="5">
    <source>
        <dbReference type="EMBL" id="APS00803.1"/>
    </source>
</evidence>
<evidence type="ECO:0000259" key="4">
    <source>
        <dbReference type="Pfam" id="PF02374"/>
    </source>
</evidence>
<dbReference type="Proteomes" id="UP000185544">
    <property type="component" value="Chromosome"/>
</dbReference>
<protein>
    <recommendedName>
        <fullName evidence="3">arsenite-transporting ATPase</fullName>
        <ecNumber evidence="3">7.3.2.7</ecNumber>
    </recommendedName>
</protein>
<evidence type="ECO:0000256" key="1">
    <source>
        <dbReference type="ARBA" id="ARBA00011040"/>
    </source>
</evidence>
<evidence type="ECO:0000256" key="3">
    <source>
        <dbReference type="ARBA" id="ARBA00066752"/>
    </source>
</evidence>
<dbReference type="GO" id="GO:0005524">
    <property type="term" value="F:ATP binding"/>
    <property type="evidence" value="ECO:0007669"/>
    <property type="project" value="InterPro"/>
</dbReference>
<keyword evidence="6" id="KW-1185">Reference proteome</keyword>
<dbReference type="PANTHER" id="PTHR10803">
    <property type="entry name" value="ARSENICAL PUMP-DRIVING ATPASE ARSENITE-TRANSLOCATING ATPASE"/>
    <property type="match status" value="1"/>
</dbReference>
<evidence type="ECO:0000256" key="2">
    <source>
        <dbReference type="ARBA" id="ARBA00052296"/>
    </source>
</evidence>
<dbReference type="InterPro" id="IPR027417">
    <property type="entry name" value="P-loop_NTPase"/>
</dbReference>
<dbReference type="Gene3D" id="3.40.50.300">
    <property type="entry name" value="P-loop containing nucleotide triphosphate hydrolases"/>
    <property type="match status" value="1"/>
</dbReference>
<dbReference type="RefSeq" id="WP_075277473.1">
    <property type="nucleotide sequence ID" value="NZ_CP016908.1"/>
</dbReference>
<gene>
    <name evidence="5" type="ORF">BCY86_09015</name>
</gene>
<dbReference type="OrthoDB" id="5242836at2"/>
<dbReference type="Pfam" id="PF02374">
    <property type="entry name" value="ArsA_ATPase"/>
    <property type="match status" value="2"/>
</dbReference>
<dbReference type="SUPFAM" id="SSF52540">
    <property type="entry name" value="P-loop containing nucleoside triphosphate hydrolases"/>
    <property type="match status" value="1"/>
</dbReference>
<dbReference type="InterPro" id="IPR016300">
    <property type="entry name" value="ATPase_ArsA/GET3"/>
</dbReference>
<dbReference type="CDD" id="cd02035">
    <property type="entry name" value="ArsA"/>
    <property type="match status" value="1"/>
</dbReference>
<dbReference type="GO" id="GO:0015446">
    <property type="term" value="F:ATPase-coupled arsenite transmembrane transporter activity"/>
    <property type="evidence" value="ECO:0007669"/>
    <property type="project" value="UniProtKB-EC"/>
</dbReference>
<feature type="domain" description="ArsA/GET3 Anion-transporting ATPase-like" evidence="4">
    <location>
        <begin position="8"/>
        <end position="160"/>
    </location>
</feature>
<name>A0A1L6MZ33_9BACT</name>